<organism evidence="2 3">
    <name type="scientific">Leifsonia soli</name>
    <dbReference type="NCBI Taxonomy" id="582665"/>
    <lineage>
        <taxon>Bacteria</taxon>
        <taxon>Bacillati</taxon>
        <taxon>Actinomycetota</taxon>
        <taxon>Actinomycetes</taxon>
        <taxon>Micrococcales</taxon>
        <taxon>Microbacteriaceae</taxon>
        <taxon>Leifsonia</taxon>
    </lineage>
</organism>
<evidence type="ECO:0000313" key="2">
    <source>
        <dbReference type="EMBL" id="NYD73261.1"/>
    </source>
</evidence>
<sequence>MFVEGTLRWQVTEDCPWDLLVALAVRELAGLDGRVEPALPRVEPAVVPVLQSRRTEAADGRGTSAPVQRARPAPVIHPARPAGRPAAPAADAGGPGDDRIAALARQWEAWFEVAADRHRRLTAPLLRPPHFAAFDRVIELQDAVIAHFDAAAGWATARHAEYLADSAEHHARRAADIVDVVREREHELRRQAGYFRLDIDVLPLAEKGTWIVGPHTVVVSASLRNDSVAFRDWLRPLVAALV</sequence>
<dbReference type="Proteomes" id="UP000589620">
    <property type="component" value="Unassembled WGS sequence"/>
</dbReference>
<reference evidence="2 3" key="1">
    <citation type="submission" date="2020-07" db="EMBL/GenBank/DDBJ databases">
        <title>Sequencing the genomes of 1000 actinobacteria strains.</title>
        <authorList>
            <person name="Klenk H.-P."/>
        </authorList>
    </citation>
    <scope>NUCLEOTIDE SEQUENCE [LARGE SCALE GENOMIC DNA]</scope>
    <source>
        <strain evidence="2 3">DSM 23871</strain>
    </source>
</reference>
<name>A0A852SX30_9MICO</name>
<comment type="caution">
    <text evidence="2">The sequence shown here is derived from an EMBL/GenBank/DDBJ whole genome shotgun (WGS) entry which is preliminary data.</text>
</comment>
<dbReference type="AlphaFoldDB" id="A0A852SX30"/>
<feature type="compositionally biased region" description="Low complexity" evidence="1">
    <location>
        <begin position="78"/>
        <end position="92"/>
    </location>
</feature>
<gene>
    <name evidence="2" type="ORF">BJ963_000780</name>
</gene>
<protein>
    <submittedName>
        <fullName evidence="2">Uncharacterized protein</fullName>
    </submittedName>
</protein>
<dbReference type="RefSeq" id="WP_179454774.1">
    <property type="nucleotide sequence ID" value="NZ_BAAAPX010000001.1"/>
</dbReference>
<proteinExistence type="predicted"/>
<feature type="region of interest" description="Disordered" evidence="1">
    <location>
        <begin position="75"/>
        <end position="97"/>
    </location>
</feature>
<dbReference type="EMBL" id="JACCBJ010000001">
    <property type="protein sequence ID" value="NYD73261.1"/>
    <property type="molecule type" value="Genomic_DNA"/>
</dbReference>
<evidence type="ECO:0000256" key="1">
    <source>
        <dbReference type="SAM" id="MobiDB-lite"/>
    </source>
</evidence>
<accession>A0A852SX30</accession>
<keyword evidence="3" id="KW-1185">Reference proteome</keyword>
<evidence type="ECO:0000313" key="3">
    <source>
        <dbReference type="Proteomes" id="UP000589620"/>
    </source>
</evidence>